<keyword evidence="1" id="KW-0472">Membrane</keyword>
<proteinExistence type="predicted"/>
<evidence type="ECO:0000313" key="3">
    <source>
        <dbReference type="Proteomes" id="UP000019260"/>
    </source>
</evidence>
<evidence type="ECO:0000256" key="1">
    <source>
        <dbReference type="SAM" id="Phobius"/>
    </source>
</evidence>
<dbReference type="HOGENOM" id="CLU_2976991_0_0_14"/>
<feature type="transmembrane region" description="Helical" evidence="1">
    <location>
        <begin position="13"/>
        <end position="36"/>
    </location>
</feature>
<keyword evidence="1" id="KW-1133">Transmembrane helix</keyword>
<accession>W6AL01</accession>
<dbReference type="STRING" id="838561.P344_02475"/>
<dbReference type="Proteomes" id="UP000019260">
    <property type="component" value="Chromosome"/>
</dbReference>
<dbReference type="EMBL" id="CP006720">
    <property type="protein sequence ID" value="AHI57842.1"/>
    <property type="molecule type" value="Genomic_DNA"/>
</dbReference>
<keyword evidence="1" id="KW-0812">Transmembrane</keyword>
<dbReference type="RefSeq" id="WP_156028677.1">
    <property type="nucleotide sequence ID" value="NZ_CP002082.1"/>
</dbReference>
<sequence>MLYTFVSQGLDKAWWLSVLAVLLGVIIPALFSWLSITKLKKFQIKPAALNRRASPQEG</sequence>
<evidence type="ECO:0000313" key="2">
    <source>
        <dbReference type="EMBL" id="AHI57842.1"/>
    </source>
</evidence>
<dbReference type="AlphaFoldDB" id="W6AL01"/>
<reference evidence="2 3" key="1">
    <citation type="submission" date="2013-09" db="EMBL/GenBank/DDBJ databases">
        <title>Complete genome sequence of Spiroplasma mirum suckling mouse cataract agent.</title>
        <authorList>
            <person name="Landry C.A."/>
            <person name="Bastian F.O."/>
            <person name="Thune R.L."/>
        </authorList>
    </citation>
    <scope>NUCLEOTIDE SEQUENCE [LARGE SCALE GENOMIC DNA]</scope>
    <source>
        <strain evidence="2 3">SMCA</strain>
    </source>
</reference>
<protein>
    <submittedName>
        <fullName evidence="2">Uncharacterized protein</fullName>
    </submittedName>
</protein>
<gene>
    <name evidence="2" type="ORF">P344_02475</name>
</gene>
<dbReference type="PATRIC" id="fig|838561.3.peg.476"/>
<organism evidence="2 3">
    <name type="scientific">Spiroplasma mirum ATCC 29335</name>
    <dbReference type="NCBI Taxonomy" id="838561"/>
    <lineage>
        <taxon>Bacteria</taxon>
        <taxon>Bacillati</taxon>
        <taxon>Mycoplasmatota</taxon>
        <taxon>Mollicutes</taxon>
        <taxon>Entomoplasmatales</taxon>
        <taxon>Spiroplasmataceae</taxon>
        <taxon>Spiroplasma</taxon>
    </lineage>
</organism>
<dbReference type="KEGG" id="smia:P344_02475"/>
<keyword evidence="3" id="KW-1185">Reference proteome</keyword>
<name>W6AL01_9MOLU</name>